<evidence type="ECO:0000256" key="6">
    <source>
        <dbReference type="ARBA" id="ARBA00022853"/>
    </source>
</evidence>
<evidence type="ECO:0000256" key="7">
    <source>
        <dbReference type="ARBA" id="ARBA00023015"/>
    </source>
</evidence>
<dbReference type="InterPro" id="IPR023696">
    <property type="entry name" value="Ureohydrolase_dom_sf"/>
</dbReference>
<dbReference type="Pfam" id="PF00850">
    <property type="entry name" value="Hist_deacetyl"/>
    <property type="match status" value="1"/>
</dbReference>
<comment type="subcellular location">
    <subcellularLocation>
        <location evidence="1">Nucleus</location>
    </subcellularLocation>
</comment>
<evidence type="ECO:0000256" key="5">
    <source>
        <dbReference type="ARBA" id="ARBA00022801"/>
    </source>
</evidence>
<dbReference type="EMBL" id="JAEUBE010000487">
    <property type="protein sequence ID" value="KAH3661400.1"/>
    <property type="molecule type" value="Genomic_DNA"/>
</dbReference>
<evidence type="ECO:0000256" key="1">
    <source>
        <dbReference type="ARBA" id="ARBA00004123"/>
    </source>
</evidence>
<reference evidence="12" key="2">
    <citation type="submission" date="2021-01" db="EMBL/GenBank/DDBJ databases">
        <authorList>
            <person name="Schikora-Tamarit M.A."/>
        </authorList>
    </citation>
    <scope>NUCLEOTIDE SEQUENCE</scope>
    <source>
        <strain evidence="12">CBS6075</strain>
    </source>
</reference>
<dbReference type="Proteomes" id="UP000769157">
    <property type="component" value="Unassembled WGS sequence"/>
</dbReference>
<name>A0A9P8T101_9ASCO</name>
<evidence type="ECO:0000256" key="9">
    <source>
        <dbReference type="ARBA" id="ARBA00023242"/>
    </source>
</evidence>
<dbReference type="AlphaFoldDB" id="A0A9P8T101"/>
<dbReference type="PANTHER" id="PTHR10625:SF14">
    <property type="entry name" value="HISTONE DEACETYLASE 8"/>
    <property type="match status" value="1"/>
</dbReference>
<evidence type="ECO:0000256" key="4">
    <source>
        <dbReference type="ARBA" id="ARBA00022491"/>
    </source>
</evidence>
<dbReference type="SUPFAM" id="SSF52768">
    <property type="entry name" value="Arginase/deacetylase"/>
    <property type="match status" value="1"/>
</dbReference>
<keyword evidence="8" id="KW-0804">Transcription</keyword>
<protein>
    <recommendedName>
        <fullName evidence="3">histone deacetylase</fullName>
        <ecNumber evidence="3">3.5.1.98</ecNumber>
    </recommendedName>
</protein>
<evidence type="ECO:0000256" key="2">
    <source>
        <dbReference type="ARBA" id="ARBA00006457"/>
    </source>
</evidence>
<proteinExistence type="inferred from homology"/>
<evidence type="ECO:0000313" key="13">
    <source>
        <dbReference type="Proteomes" id="UP000769157"/>
    </source>
</evidence>
<dbReference type="PRINTS" id="PR01270">
    <property type="entry name" value="HDASUPER"/>
</dbReference>
<evidence type="ECO:0000256" key="10">
    <source>
        <dbReference type="SAM" id="MobiDB-lite"/>
    </source>
</evidence>
<comment type="caution">
    <text evidence="12">The sequence shown here is derived from an EMBL/GenBank/DDBJ whole genome shotgun (WGS) entry which is preliminary data.</text>
</comment>
<dbReference type="GeneID" id="70238771"/>
<accession>A0A9P8T101</accession>
<dbReference type="InterPro" id="IPR000286">
    <property type="entry name" value="HDACs"/>
</dbReference>
<dbReference type="GO" id="GO:0005634">
    <property type="term" value="C:nucleus"/>
    <property type="evidence" value="ECO:0007669"/>
    <property type="project" value="UniProtKB-SubCell"/>
</dbReference>
<keyword evidence="6" id="KW-0156">Chromatin regulator</keyword>
<dbReference type="OrthoDB" id="73273at2759"/>
<keyword evidence="9" id="KW-0539">Nucleus</keyword>
<evidence type="ECO:0000256" key="8">
    <source>
        <dbReference type="ARBA" id="ARBA00023163"/>
    </source>
</evidence>
<keyword evidence="5" id="KW-0378">Hydrolase</keyword>
<gene>
    <name evidence="12" type="ORF">OGAPHI_006807</name>
</gene>
<comment type="similarity">
    <text evidence="2">Belongs to the histone deacetylase family. HD type 1 subfamily.</text>
</comment>
<keyword evidence="13" id="KW-1185">Reference proteome</keyword>
<feature type="region of interest" description="Disordered" evidence="10">
    <location>
        <begin position="196"/>
        <end position="218"/>
    </location>
</feature>
<evidence type="ECO:0000256" key="3">
    <source>
        <dbReference type="ARBA" id="ARBA00012111"/>
    </source>
</evidence>
<dbReference type="InterPro" id="IPR037138">
    <property type="entry name" value="His_deacetylse_dom_sf"/>
</dbReference>
<dbReference type="PANTHER" id="PTHR10625">
    <property type="entry name" value="HISTONE DEACETYLASE HDAC1-RELATED"/>
    <property type="match status" value="1"/>
</dbReference>
<dbReference type="GO" id="GO:0141221">
    <property type="term" value="F:histone deacetylase activity, hydrolytic mechanism"/>
    <property type="evidence" value="ECO:0007669"/>
    <property type="project" value="UniProtKB-EC"/>
</dbReference>
<keyword evidence="4" id="KW-0678">Repressor</keyword>
<dbReference type="EC" id="3.5.1.98" evidence="3"/>
<feature type="domain" description="Histone deacetylase" evidence="11">
    <location>
        <begin position="130"/>
        <end position="449"/>
    </location>
</feature>
<sequence length="513" mass="56850">MLLTAISPEEHCRLTASNEDEAGIPAASTAARCSLTPAPGFSTLPTTTSSTRLASNLSFWIILATSFISSSSELTSLNFPLPAFVSAVLYALTITTSSGLFVLTPCLANMWFPICLHLENNQLDAVDLLPSNEGRQSIVQQLMGGYGLLDDAQTRLLTPANASVDDLAKFHDREYAAHLLRKRDWSLHVNPLSPTQRRVVQDNHNNNNNGGTRPDASTDADDTRFGLVFDCPVFPFLDEYCSVTAGASLTAAEFLIETHSTVINWSGGRHHAHKSEASGFCYVNDVVLAILRLRQKYKRVAYIDLDLHHGDGVSEAFKFSRNVLTISVHRTDMHFFPGSGKQPVDGFGRGVGYDVNIPTKKGLSDRSFTWIVDNIVLPKLVNFSPECMVIQCGGDGLCTDLNFREWNLTLRNYGRTVNKIVNTARIPTMLLGGGGYNALETCKLWCYITGLVLGKDADRWDALPDMSGDLLDFREMEFWQNDNPRNMLDTNSDEYLMRLQRAILHLGKKNFTI</sequence>
<organism evidence="12 13">
    <name type="scientific">Ogataea philodendri</name>
    <dbReference type="NCBI Taxonomy" id="1378263"/>
    <lineage>
        <taxon>Eukaryota</taxon>
        <taxon>Fungi</taxon>
        <taxon>Dikarya</taxon>
        <taxon>Ascomycota</taxon>
        <taxon>Saccharomycotina</taxon>
        <taxon>Pichiomycetes</taxon>
        <taxon>Pichiales</taxon>
        <taxon>Pichiaceae</taxon>
        <taxon>Ogataea</taxon>
    </lineage>
</organism>
<evidence type="ECO:0000259" key="11">
    <source>
        <dbReference type="Pfam" id="PF00850"/>
    </source>
</evidence>
<reference evidence="12" key="1">
    <citation type="journal article" date="2021" name="Open Biol.">
        <title>Shared evolutionary footprints suggest mitochondrial oxidative damage underlies multiple complex I losses in fungi.</title>
        <authorList>
            <person name="Schikora-Tamarit M.A."/>
            <person name="Marcet-Houben M."/>
            <person name="Nosek J."/>
            <person name="Gabaldon T."/>
        </authorList>
    </citation>
    <scope>NUCLEOTIDE SEQUENCE</scope>
    <source>
        <strain evidence="12">CBS6075</strain>
    </source>
</reference>
<evidence type="ECO:0000313" key="12">
    <source>
        <dbReference type="EMBL" id="KAH3661400.1"/>
    </source>
</evidence>
<keyword evidence="7" id="KW-0805">Transcription regulation</keyword>
<dbReference type="Gene3D" id="3.40.800.20">
    <property type="entry name" value="Histone deacetylase domain"/>
    <property type="match status" value="1"/>
</dbReference>
<dbReference type="RefSeq" id="XP_046058524.1">
    <property type="nucleotide sequence ID" value="XM_046208133.1"/>
</dbReference>
<dbReference type="InterPro" id="IPR023801">
    <property type="entry name" value="His_deacetylse_dom"/>
</dbReference>
<dbReference type="GO" id="GO:0031507">
    <property type="term" value="P:heterochromatin formation"/>
    <property type="evidence" value="ECO:0007669"/>
    <property type="project" value="TreeGrafter"/>
</dbReference>